<evidence type="ECO:0000256" key="6">
    <source>
        <dbReference type="ARBA" id="ARBA00022750"/>
    </source>
</evidence>
<evidence type="ECO:0000256" key="2">
    <source>
        <dbReference type="ARBA" id="ARBA00022679"/>
    </source>
</evidence>
<reference evidence="20" key="3">
    <citation type="submission" date="2006-01" db="EMBL/GenBank/DDBJ databases">
        <authorList>
            <person name="Buell R."/>
        </authorList>
    </citation>
    <scope>NUCLEOTIDE SEQUENCE</scope>
</reference>
<dbReference type="SUPFAM" id="SSF53098">
    <property type="entry name" value="Ribonuclease H-like"/>
    <property type="match status" value="1"/>
</dbReference>
<dbReference type="Pfam" id="PF00098">
    <property type="entry name" value="zf-CCHC"/>
    <property type="match status" value="1"/>
</dbReference>
<keyword evidence="3" id="KW-0548">Nucleotidyltransferase</keyword>
<dbReference type="GO" id="GO:0006310">
    <property type="term" value="P:DNA recombination"/>
    <property type="evidence" value="ECO:0007669"/>
    <property type="project" value="UniProtKB-KW"/>
</dbReference>
<keyword evidence="10" id="KW-0229">DNA integration</keyword>
<keyword evidence="9" id="KW-0460">Magnesium</keyword>
<dbReference type="InterPro" id="IPR036397">
    <property type="entry name" value="RNaseH_sf"/>
</dbReference>
<keyword evidence="14" id="KW-0233">DNA recombination</keyword>
<evidence type="ECO:0000256" key="4">
    <source>
        <dbReference type="ARBA" id="ARBA00022722"/>
    </source>
</evidence>
<dbReference type="Gene3D" id="3.10.10.10">
    <property type="entry name" value="HIV Type 1 Reverse Transcriptase, subunit A, domain 1"/>
    <property type="match status" value="1"/>
</dbReference>
<dbReference type="SUPFAM" id="SSF57756">
    <property type="entry name" value="Retrovirus zinc finger-like domains"/>
    <property type="match status" value="1"/>
</dbReference>
<dbReference type="InterPro" id="IPR000477">
    <property type="entry name" value="RT_dom"/>
</dbReference>
<keyword evidence="15" id="KW-0862">Zinc</keyword>
<dbReference type="Pfam" id="PF17917">
    <property type="entry name" value="RT_RNaseH"/>
    <property type="match status" value="1"/>
</dbReference>
<protein>
    <submittedName>
        <fullName evidence="20">Retrotransposon protein, putative, Ty3-gypsy subclass</fullName>
    </submittedName>
</protein>
<dbReference type="GO" id="GO:0003887">
    <property type="term" value="F:DNA-directed DNA polymerase activity"/>
    <property type="evidence" value="ECO:0007669"/>
    <property type="project" value="UniProtKB-KW"/>
</dbReference>
<reference evidence="20" key="2">
    <citation type="submission" date="2005-04" db="EMBL/GenBank/DDBJ databases">
        <authorList>
            <person name="Buell C.R."/>
            <person name="Wing R.A."/>
            <person name="McCombie W.A."/>
            <person name="Ouyang S."/>
        </authorList>
    </citation>
    <scope>NUCLEOTIDE SEQUENCE</scope>
</reference>
<dbReference type="InterPro" id="IPR041373">
    <property type="entry name" value="RT_RNaseH"/>
</dbReference>
<evidence type="ECO:0000256" key="16">
    <source>
        <dbReference type="SAM" id="MobiDB-lite"/>
    </source>
</evidence>
<dbReference type="InterPro" id="IPR043502">
    <property type="entry name" value="DNA/RNA_pol_sf"/>
</dbReference>
<dbReference type="Gene3D" id="3.30.420.10">
    <property type="entry name" value="Ribonuclease H-like superfamily/Ribonuclease H"/>
    <property type="match status" value="1"/>
</dbReference>
<keyword evidence="11" id="KW-0695">RNA-directed DNA polymerase</keyword>
<dbReference type="GO" id="GO:0015074">
    <property type="term" value="P:DNA integration"/>
    <property type="evidence" value="ECO:0007669"/>
    <property type="project" value="UniProtKB-KW"/>
</dbReference>
<dbReference type="Pfam" id="PF17921">
    <property type="entry name" value="Integrase_H2C2"/>
    <property type="match status" value="1"/>
</dbReference>
<dbReference type="SMART" id="SM00343">
    <property type="entry name" value="ZnF_C2HC"/>
    <property type="match status" value="1"/>
</dbReference>
<feature type="domain" description="Integrase catalytic" evidence="19">
    <location>
        <begin position="899"/>
        <end position="1066"/>
    </location>
</feature>
<evidence type="ECO:0000256" key="7">
    <source>
        <dbReference type="ARBA" id="ARBA00022759"/>
    </source>
</evidence>
<organism evidence="20">
    <name type="scientific">Oryza sativa subsp. japonica</name>
    <name type="common">Rice</name>
    <dbReference type="NCBI Taxonomy" id="39947"/>
    <lineage>
        <taxon>Eukaryota</taxon>
        <taxon>Viridiplantae</taxon>
        <taxon>Streptophyta</taxon>
        <taxon>Embryophyta</taxon>
        <taxon>Tracheophyta</taxon>
        <taxon>Spermatophyta</taxon>
        <taxon>Magnoliopsida</taxon>
        <taxon>Liliopsida</taxon>
        <taxon>Poales</taxon>
        <taxon>Poaceae</taxon>
        <taxon>BOP clade</taxon>
        <taxon>Oryzoideae</taxon>
        <taxon>Oryzeae</taxon>
        <taxon>Oryzinae</taxon>
        <taxon>Oryza</taxon>
        <taxon>Oryza sativa</taxon>
    </lineage>
</organism>
<dbReference type="PANTHER" id="PTHR37984">
    <property type="entry name" value="PROTEIN CBG26694"/>
    <property type="match status" value="1"/>
</dbReference>
<dbReference type="InterPro" id="IPR012337">
    <property type="entry name" value="RNaseH-like_sf"/>
</dbReference>
<dbReference type="GO" id="GO:0004519">
    <property type="term" value="F:endonuclease activity"/>
    <property type="evidence" value="ECO:0007669"/>
    <property type="project" value="UniProtKB-KW"/>
</dbReference>
<dbReference type="PROSITE" id="PS50878">
    <property type="entry name" value="RT_POL"/>
    <property type="match status" value="1"/>
</dbReference>
<accession>Q2QTW2</accession>
<evidence type="ECO:0000259" key="17">
    <source>
        <dbReference type="PROSITE" id="PS50158"/>
    </source>
</evidence>
<dbReference type="Gene3D" id="3.30.70.270">
    <property type="match status" value="2"/>
</dbReference>
<dbReference type="InterPro" id="IPR056924">
    <property type="entry name" value="SH3_Tf2-1"/>
</dbReference>
<gene>
    <name evidence="20" type="ordered locus">LOC_Os12g18320</name>
</gene>
<dbReference type="Gene3D" id="4.10.60.10">
    <property type="entry name" value="Zinc finger, CCHC-type"/>
    <property type="match status" value="1"/>
</dbReference>
<feature type="domain" description="CCHC-type" evidence="17">
    <location>
        <begin position="291"/>
        <end position="305"/>
    </location>
</feature>
<name>Q2QTW2_ORYSJ</name>
<keyword evidence="12" id="KW-0239">DNA-directed DNA polymerase</keyword>
<keyword evidence="13" id="KW-0238">DNA-binding</keyword>
<dbReference type="GO" id="GO:0003677">
    <property type="term" value="F:DNA binding"/>
    <property type="evidence" value="ECO:0007669"/>
    <property type="project" value="UniProtKB-KW"/>
</dbReference>
<proteinExistence type="predicted"/>
<dbReference type="AlphaFoldDB" id="Q2QTW2"/>
<dbReference type="PROSITE" id="PS50158">
    <property type="entry name" value="ZF_CCHC"/>
    <property type="match status" value="1"/>
</dbReference>
<evidence type="ECO:0000256" key="14">
    <source>
        <dbReference type="ARBA" id="ARBA00023172"/>
    </source>
</evidence>
<evidence type="ECO:0000259" key="19">
    <source>
        <dbReference type="PROSITE" id="PS50994"/>
    </source>
</evidence>
<evidence type="ECO:0000256" key="11">
    <source>
        <dbReference type="ARBA" id="ARBA00022918"/>
    </source>
</evidence>
<dbReference type="PROSITE" id="PS50994">
    <property type="entry name" value="INTEGRASE"/>
    <property type="match status" value="1"/>
</dbReference>
<dbReference type="InterPro" id="IPR050951">
    <property type="entry name" value="Retrovirus_Pol_polyprotein"/>
</dbReference>
<dbReference type="Gene3D" id="1.10.340.70">
    <property type="match status" value="1"/>
</dbReference>
<keyword evidence="15" id="KW-0863">Zinc-finger</keyword>
<evidence type="ECO:0000256" key="3">
    <source>
        <dbReference type="ARBA" id="ARBA00022695"/>
    </source>
</evidence>
<evidence type="ECO:0000256" key="13">
    <source>
        <dbReference type="ARBA" id="ARBA00023125"/>
    </source>
</evidence>
<sequence>MASRRRASTSNDETQTPDLTTLAGVMATQTQLLQAIANNQGNHEGSSFGEFMSTKPPTFTTTDEPMEAEDWLRIIEKKLTLIRVREADKVIFAVNQLEGPAGDWWDTYKEAREEDAGEPTWEEFTAAFRENFVPAAVMRMKKNEFRRLRQGNTTVQEYLNRFTQLARYAIGDLANEEEKIDKFIEGLNDELRGPMIGQDHESFQSLINKVVRLENDQRTVEHNRKRRLAMNRPPQGVPQRLKGATSSGWKPPIVATNRPAAPSNFNRPVAIQNRTPTPTLAAPGAKKNVDCFNCEEYGHYANNCPHPRKTPVRTSANAMTVRGTTIPIAGRGLFKTPQTNRTATRFGRGQVNHVRAEEAQEDQGILMEDLPGMPPDRDIEFIIDLIPGTAPISKRPYRMPVNELEELKKQIRELQEKGFVRPSSSPWGAPVLFVKKKDGCIRMCVDYRSLNEVTIKNKYPLPRIDDLFDQLKGAKVFSKIDLRSGYHQLKIRTGDIPKTTFSTRYGLYEFTVMSFGLTNAPAYFMNLMNKVFMDYLDKFVVVFIDDILIYSKDEEEHVEHLRLVLEKLRKHKLYAKFSKCEFWLKEVAFLGHVISAGGVAVDPAKVEAVTKWKAPKSVTEIRSFLGLAGYYRRFIEGFSKIARPMTQLLKKEKKFVWSEQCQESFEQLKEKLTSAPILVLPDIRKDFVIYCDASRQGLGGVLMQDRKVVAYASRQLRPHEENYPTHDLELAAVVHALKIWRHYLIGNHCDIYTDHKSLKYIFTQSDLNLRLRRWLELIKDYDLEVHYHPGKANVVADALSRKSHCHHLRTEGMVPELKEEMAQLNLHIRIYVPEQGGLRGLILKEAHESAYSLHPGSTKMYQDLKEGYWWPNMKRDVTEYVALCDVCQMVKAEHQRPAGLLQPLRIPEWKWDEIGMDFIVGLPKTTTGYDSIWVIVDRLTKTARFIPVKTNYNSAKLAELYMTRIVCLHGVPKRIISDRGTQFTSHFWEKVHEALGSYLAFSTAYHPQMDGQTERTNQVLEDMLRACALDFSKEWERCLPYAEFSYNNSFQASLKMSPNEALFGQRCRTPLMWSETGERAVFGPDIIKEAEEKVSPMRGTKRFKVKGKLAPRYVGPFQITARRGEVAYQLQLPENIADVHPVFHVSQLKKCLRVPEEQAPLEEIHISNDLTYPEHPVRILDEVEKRTRAKVWHMYKVQLSNHTEDKATWESEEFLKTEYPHLFEDR</sequence>
<dbReference type="Gene3D" id="3.10.20.370">
    <property type="match status" value="1"/>
</dbReference>
<keyword evidence="2" id="KW-0808">Transferase</keyword>
<feature type="region of interest" description="Disordered" evidence="16">
    <location>
        <begin position="231"/>
        <end position="252"/>
    </location>
</feature>
<feature type="domain" description="Reverse transcriptase" evidence="18">
    <location>
        <begin position="415"/>
        <end position="594"/>
    </location>
</feature>
<dbReference type="InterPro" id="IPR043128">
    <property type="entry name" value="Rev_trsase/Diguanyl_cyclase"/>
</dbReference>
<evidence type="ECO:0000256" key="1">
    <source>
        <dbReference type="ARBA" id="ARBA00022670"/>
    </source>
</evidence>
<dbReference type="GO" id="GO:0004190">
    <property type="term" value="F:aspartic-type endopeptidase activity"/>
    <property type="evidence" value="ECO:0007669"/>
    <property type="project" value="UniProtKB-KW"/>
</dbReference>
<dbReference type="Pfam" id="PF24626">
    <property type="entry name" value="SH3_Tf2-1"/>
    <property type="match status" value="1"/>
</dbReference>
<evidence type="ECO:0000259" key="18">
    <source>
        <dbReference type="PROSITE" id="PS50878"/>
    </source>
</evidence>
<dbReference type="EMBL" id="DP000011">
    <property type="protein sequence ID" value="ABA97430.1"/>
    <property type="molecule type" value="Genomic_DNA"/>
</dbReference>
<keyword evidence="4" id="KW-0540">Nuclease</keyword>
<dbReference type="GO" id="GO:0008270">
    <property type="term" value="F:zinc ion binding"/>
    <property type="evidence" value="ECO:0007669"/>
    <property type="project" value="UniProtKB-KW"/>
</dbReference>
<keyword evidence="1" id="KW-0645">Protease</keyword>
<dbReference type="SUPFAM" id="SSF56672">
    <property type="entry name" value="DNA/RNA polymerases"/>
    <property type="match status" value="1"/>
</dbReference>
<dbReference type="FunFam" id="3.30.70.270:FF:000020">
    <property type="entry name" value="Transposon Tf2-6 polyprotein-like Protein"/>
    <property type="match status" value="1"/>
</dbReference>
<keyword evidence="5" id="KW-0479">Metal-binding</keyword>
<dbReference type="Pfam" id="PF00078">
    <property type="entry name" value="RVT_1"/>
    <property type="match status" value="1"/>
</dbReference>
<evidence type="ECO:0000256" key="9">
    <source>
        <dbReference type="ARBA" id="ARBA00022842"/>
    </source>
</evidence>
<dbReference type="PANTHER" id="PTHR37984:SF5">
    <property type="entry name" value="PROTEIN NYNRIN-LIKE"/>
    <property type="match status" value="1"/>
</dbReference>
<dbReference type="GO" id="GO:0006508">
    <property type="term" value="P:proteolysis"/>
    <property type="evidence" value="ECO:0007669"/>
    <property type="project" value="UniProtKB-KW"/>
</dbReference>
<keyword evidence="8" id="KW-0378">Hydrolase</keyword>
<dbReference type="InterPro" id="IPR041588">
    <property type="entry name" value="Integrase_H2C2"/>
</dbReference>
<dbReference type="InterPro" id="IPR001584">
    <property type="entry name" value="Integrase_cat-core"/>
</dbReference>
<evidence type="ECO:0000256" key="12">
    <source>
        <dbReference type="ARBA" id="ARBA00022932"/>
    </source>
</evidence>
<dbReference type="InterPro" id="IPR005162">
    <property type="entry name" value="Retrotrans_gag_dom"/>
</dbReference>
<dbReference type="CDD" id="cd01647">
    <property type="entry name" value="RT_LTR"/>
    <property type="match status" value="1"/>
</dbReference>
<dbReference type="GO" id="GO:0003964">
    <property type="term" value="F:RNA-directed DNA polymerase activity"/>
    <property type="evidence" value="ECO:0007669"/>
    <property type="project" value="UniProtKB-KW"/>
</dbReference>
<dbReference type="FunFam" id="3.30.420.10:FF:000032">
    <property type="entry name" value="Retrovirus-related Pol polyprotein from transposon 297-like Protein"/>
    <property type="match status" value="1"/>
</dbReference>
<evidence type="ECO:0000313" key="20">
    <source>
        <dbReference type="EMBL" id="ABA97430.1"/>
    </source>
</evidence>
<evidence type="ECO:0000256" key="5">
    <source>
        <dbReference type="ARBA" id="ARBA00022723"/>
    </source>
</evidence>
<dbReference type="InterPro" id="IPR036875">
    <property type="entry name" value="Znf_CCHC_sf"/>
</dbReference>
<evidence type="ECO:0000256" key="8">
    <source>
        <dbReference type="ARBA" id="ARBA00022801"/>
    </source>
</evidence>
<keyword evidence="7" id="KW-0255">Endonuclease</keyword>
<dbReference type="InterPro" id="IPR001878">
    <property type="entry name" value="Znf_CCHC"/>
</dbReference>
<dbReference type="Pfam" id="PF03732">
    <property type="entry name" value="Retrotrans_gag"/>
    <property type="match status" value="1"/>
</dbReference>
<dbReference type="FunFam" id="3.10.20.370:FF:000001">
    <property type="entry name" value="Retrovirus-related Pol polyprotein from transposon 17.6-like protein"/>
    <property type="match status" value="1"/>
</dbReference>
<reference evidence="20" key="1">
    <citation type="journal article" date="2005" name="BMC Biol.">
        <title>The sequence of rice chromosomes 11 and 12, rich in disease resistance genes and recent gene duplications.</title>
        <authorList>
            <consortium name="The rice chromosomes 11 and 12 sequencing consortia"/>
        </authorList>
    </citation>
    <scope>NUCLEOTIDE SEQUENCE [LARGE SCALE GENOMIC DNA]</scope>
</reference>
<keyword evidence="6" id="KW-0064">Aspartyl protease</keyword>
<evidence type="ECO:0000256" key="15">
    <source>
        <dbReference type="PROSITE-ProRule" id="PRU00047"/>
    </source>
</evidence>
<evidence type="ECO:0000256" key="10">
    <source>
        <dbReference type="ARBA" id="ARBA00022908"/>
    </source>
</evidence>
<dbReference type="CDD" id="cd09274">
    <property type="entry name" value="RNase_HI_RT_Ty3"/>
    <property type="match status" value="1"/>
</dbReference>